<dbReference type="eggNOG" id="ENOG502Z88I">
    <property type="taxonomic scope" value="Bacteria"/>
</dbReference>
<dbReference type="RefSeq" id="WP_038022132.1">
    <property type="nucleotide sequence ID" value="NZ_JPKR02000003.1"/>
</dbReference>
<evidence type="ECO:0000313" key="1">
    <source>
        <dbReference type="EMBL" id="KGD72484.1"/>
    </source>
</evidence>
<reference evidence="1" key="1">
    <citation type="submission" date="2014-12" db="EMBL/GenBank/DDBJ databases">
        <title>The draft genome of the Tatumella morbirosei type strain, LMG23360T isolated from pineapple rot.</title>
        <authorList>
            <person name="Smits T.H."/>
            <person name="Palmer M."/>
            <person name="Venter S.N."/>
            <person name="Duffy B."/>
            <person name="Steenkamp E.T."/>
            <person name="Chan W.Y."/>
            <person name="Coutinho T.A."/>
            <person name="Coetzee M.P."/>
            <person name="De Maayer P."/>
        </authorList>
    </citation>
    <scope>NUCLEOTIDE SEQUENCE [LARGE SCALE GENOMIC DNA]</scope>
    <source>
        <strain evidence="1">LMG 23360</strain>
    </source>
</reference>
<dbReference type="STRING" id="642227.HA49_17400"/>
<dbReference type="AlphaFoldDB" id="A0A095T7H1"/>
<dbReference type="Proteomes" id="UP000029577">
    <property type="component" value="Unassembled WGS sequence"/>
</dbReference>
<dbReference type="EMBL" id="JPKR02000003">
    <property type="protein sequence ID" value="KGD72484.1"/>
    <property type="molecule type" value="Genomic_DNA"/>
</dbReference>
<evidence type="ECO:0008006" key="3">
    <source>
        <dbReference type="Google" id="ProtNLM"/>
    </source>
</evidence>
<proteinExistence type="predicted"/>
<dbReference type="InterPro" id="IPR022224">
    <property type="entry name" value="DUF3750"/>
</dbReference>
<name>A0A095T7H1_9GAMM</name>
<protein>
    <recommendedName>
        <fullName evidence="3">DUF3750 domain-containing protein</fullName>
    </recommendedName>
</protein>
<sequence length="259" mass="28145">MQLLKILGLVFLCVVLLSLVASMMRDTHPGVSAGQGWWTARRDSSGLAPNPHKMVNTAIVQVYDAATYGWRGKAAVHPWIIFKRAGDTQYTRYEVTGWGSGDRIRKNSHGPDDYWFGAKPNLLVDYRGPEAAALIPQIEAAIASYPWKETYRAWPGPNSNTFMAHIGRNVPALHLNMPANAIGKDYRALARPIGLPPSGQGVQLSLLGLIGFTAGPVEGVEINLLGIDMGIQFSPFKLRLPFIGSVNSGGSQNITRQPG</sequence>
<dbReference type="Pfam" id="PF12570">
    <property type="entry name" value="DUF3750"/>
    <property type="match status" value="1"/>
</dbReference>
<gene>
    <name evidence="1" type="ORF">HA49_17400</name>
</gene>
<accession>A0A095T7H1</accession>
<evidence type="ECO:0000313" key="2">
    <source>
        <dbReference type="Proteomes" id="UP000029577"/>
    </source>
</evidence>
<organism evidence="1 2">
    <name type="scientific">Tatumella morbirosei</name>
    <dbReference type="NCBI Taxonomy" id="642227"/>
    <lineage>
        <taxon>Bacteria</taxon>
        <taxon>Pseudomonadati</taxon>
        <taxon>Pseudomonadota</taxon>
        <taxon>Gammaproteobacteria</taxon>
        <taxon>Enterobacterales</taxon>
        <taxon>Erwiniaceae</taxon>
        <taxon>Tatumella</taxon>
    </lineage>
</organism>
<comment type="caution">
    <text evidence="1">The sequence shown here is derived from an EMBL/GenBank/DDBJ whole genome shotgun (WGS) entry which is preliminary data.</text>
</comment>
<keyword evidence="2" id="KW-1185">Reference proteome</keyword>